<protein>
    <submittedName>
        <fullName evidence="1">Uncharacterized protein</fullName>
    </submittedName>
</protein>
<dbReference type="EMBL" id="JAUTXU010000007">
    <property type="protein sequence ID" value="KAK3723977.1"/>
    <property type="molecule type" value="Genomic_DNA"/>
</dbReference>
<dbReference type="Proteomes" id="UP001281147">
    <property type="component" value="Unassembled WGS sequence"/>
</dbReference>
<comment type="caution">
    <text evidence="1">The sequence shown here is derived from an EMBL/GenBank/DDBJ whole genome shotgun (WGS) entry which is preliminary data.</text>
</comment>
<organism evidence="1 2">
    <name type="scientific">Vermiconidia calcicola</name>
    <dbReference type="NCBI Taxonomy" id="1690605"/>
    <lineage>
        <taxon>Eukaryota</taxon>
        <taxon>Fungi</taxon>
        <taxon>Dikarya</taxon>
        <taxon>Ascomycota</taxon>
        <taxon>Pezizomycotina</taxon>
        <taxon>Dothideomycetes</taxon>
        <taxon>Dothideomycetidae</taxon>
        <taxon>Mycosphaerellales</taxon>
        <taxon>Extremaceae</taxon>
        <taxon>Vermiconidia</taxon>
    </lineage>
</organism>
<keyword evidence="2" id="KW-1185">Reference proteome</keyword>
<sequence length="177" mass="20380">MAAAQSVFALPELLEHILSFLPEADLLLKAPSTCRYWKGVIDVSPILQMKLFLTAEVGTEVPEYGFNSIFFFGYDQSNEPDFLRMGFRYDVSKLFFNCSLRTDWNESWERMHISQPSSTTAVTYLQFDYEYPDHSADECEEDCGCDDYCDEVKKSRYTVRTPCECPISRMCSQNSGI</sequence>
<evidence type="ECO:0000313" key="1">
    <source>
        <dbReference type="EMBL" id="KAK3723977.1"/>
    </source>
</evidence>
<reference evidence="1" key="1">
    <citation type="submission" date="2023-07" db="EMBL/GenBank/DDBJ databases">
        <title>Black Yeasts Isolated from many extreme environments.</title>
        <authorList>
            <person name="Coleine C."/>
            <person name="Stajich J.E."/>
            <person name="Selbmann L."/>
        </authorList>
    </citation>
    <scope>NUCLEOTIDE SEQUENCE</scope>
    <source>
        <strain evidence="1">CCFEE 5714</strain>
    </source>
</reference>
<gene>
    <name evidence="1" type="ORF">LTR37_001461</name>
</gene>
<evidence type="ECO:0000313" key="2">
    <source>
        <dbReference type="Proteomes" id="UP001281147"/>
    </source>
</evidence>
<proteinExistence type="predicted"/>
<name>A0ACC3NW47_9PEZI</name>
<accession>A0ACC3NW47</accession>